<evidence type="ECO:0000256" key="2">
    <source>
        <dbReference type="SAM" id="Phobius"/>
    </source>
</evidence>
<name>A0A238V4K3_9BACT</name>
<keyword evidence="4" id="KW-1185">Reference proteome</keyword>
<feature type="region of interest" description="Disordered" evidence="1">
    <location>
        <begin position="138"/>
        <end position="173"/>
    </location>
</feature>
<keyword evidence="2" id="KW-1133">Transmembrane helix</keyword>
<evidence type="ECO:0000313" key="4">
    <source>
        <dbReference type="Proteomes" id="UP000198310"/>
    </source>
</evidence>
<keyword evidence="2" id="KW-0472">Membrane</keyword>
<proteinExistence type="predicted"/>
<organism evidence="3 4">
    <name type="scientific">Hymenobacter mucosus</name>
    <dbReference type="NCBI Taxonomy" id="1411120"/>
    <lineage>
        <taxon>Bacteria</taxon>
        <taxon>Pseudomonadati</taxon>
        <taxon>Bacteroidota</taxon>
        <taxon>Cytophagia</taxon>
        <taxon>Cytophagales</taxon>
        <taxon>Hymenobacteraceae</taxon>
        <taxon>Hymenobacter</taxon>
    </lineage>
</organism>
<feature type="transmembrane region" description="Helical" evidence="2">
    <location>
        <begin position="41"/>
        <end position="62"/>
    </location>
</feature>
<accession>A0A238V4K3</accession>
<reference evidence="4" key="1">
    <citation type="submission" date="2017-06" db="EMBL/GenBank/DDBJ databases">
        <authorList>
            <person name="Varghese N."/>
            <person name="Submissions S."/>
        </authorList>
    </citation>
    <scope>NUCLEOTIDE SEQUENCE [LARGE SCALE GENOMIC DNA]</scope>
    <source>
        <strain evidence="4">DSM 28041</strain>
    </source>
</reference>
<protein>
    <submittedName>
        <fullName evidence="3">Uncharacterized protein</fullName>
    </submittedName>
</protein>
<evidence type="ECO:0000313" key="3">
    <source>
        <dbReference type="EMBL" id="SNR29405.1"/>
    </source>
</evidence>
<evidence type="ECO:0000256" key="1">
    <source>
        <dbReference type="SAM" id="MobiDB-lite"/>
    </source>
</evidence>
<dbReference type="RefSeq" id="WP_089331327.1">
    <property type="nucleotide sequence ID" value="NZ_FZNS01000001.1"/>
</dbReference>
<dbReference type="Proteomes" id="UP000198310">
    <property type="component" value="Unassembled WGS sequence"/>
</dbReference>
<dbReference type="AlphaFoldDB" id="A0A238V4K3"/>
<dbReference type="EMBL" id="FZNS01000001">
    <property type="protein sequence ID" value="SNR29405.1"/>
    <property type="molecule type" value="Genomic_DNA"/>
</dbReference>
<sequence length="274" mass="28737">MQPEDIDKLFRERLADHAPTPPAFVWAEIEAEIQPRRRRPVLWLAAAAVALLALLGAAWWVMLPPTGLATQGTIATITPQKSAKKAISEATLPTTSPSSPVETPATQPAAVVATTDGFPAQSAGVQPDQALETSRLAVASRPTRAAHPTPASPFETTSPPAEKASGSALAATTATPEPQVVLAANSEPTPIRPVQALAAASTSPPMGPIEVEVRPATVATTSQEDRRPRLGSLLQQARNVVRGDKLSLTEAGLPEMVTVQARVGHRTLTKVIQL</sequence>
<gene>
    <name evidence="3" type="ORF">SAMN06269173_101136</name>
</gene>
<keyword evidence="2" id="KW-0812">Transmembrane</keyword>